<dbReference type="SUPFAM" id="SSF53474">
    <property type="entry name" value="alpha/beta-Hydrolases"/>
    <property type="match status" value="1"/>
</dbReference>
<dbReference type="InterPro" id="IPR029058">
    <property type="entry name" value="AB_hydrolase_fold"/>
</dbReference>
<accession>A0A1F5Z473</accession>
<evidence type="ECO:0000313" key="3">
    <source>
        <dbReference type="Proteomes" id="UP000178681"/>
    </source>
</evidence>
<organism evidence="2 3">
    <name type="scientific">Candidatus Gottesmanbacteria bacterium RIFCSPHIGHO2_01_FULL_42_12</name>
    <dbReference type="NCBI Taxonomy" id="1798377"/>
    <lineage>
        <taxon>Bacteria</taxon>
        <taxon>Candidatus Gottesmaniibacteriota</taxon>
    </lineage>
</organism>
<protein>
    <recommendedName>
        <fullName evidence="1">AB hydrolase-1 domain-containing protein</fullName>
    </recommendedName>
</protein>
<dbReference type="Proteomes" id="UP000178681">
    <property type="component" value="Unassembled WGS sequence"/>
</dbReference>
<gene>
    <name evidence="2" type="ORF">A2872_01430</name>
</gene>
<sequence length="250" mass="28241">MNVLEKYVETSRGKIWYLEMGSGKKTLLYLHGWMGTPERAITISHNLEKNGFKVIAPYLPGHGDSFKLVDGFTFNDLVSSMEEFFEELELSNIFAIGHSVGGAVIYELANTEAGYIKKAVIIDGYNNFRHVGAFKVALLVVKELFRKELFKTFFHLYTKPLAKKATASAVMKCDALIKTLCPSPFNPRNDQNIFLFIWGVNDELTPESEWLKATGISKDRVVNFPGGHCWCVIHLGKTWPTIEKFLYASS</sequence>
<evidence type="ECO:0000259" key="1">
    <source>
        <dbReference type="Pfam" id="PF00561"/>
    </source>
</evidence>
<dbReference type="AlphaFoldDB" id="A0A1F5Z473"/>
<feature type="domain" description="AB hydrolase-1" evidence="1">
    <location>
        <begin position="26"/>
        <end position="124"/>
    </location>
</feature>
<proteinExistence type="predicted"/>
<dbReference type="PANTHER" id="PTHR43798">
    <property type="entry name" value="MONOACYLGLYCEROL LIPASE"/>
    <property type="match status" value="1"/>
</dbReference>
<dbReference type="InterPro" id="IPR050266">
    <property type="entry name" value="AB_hydrolase_sf"/>
</dbReference>
<dbReference type="Pfam" id="PF00561">
    <property type="entry name" value="Abhydrolase_1"/>
    <property type="match status" value="1"/>
</dbReference>
<dbReference type="STRING" id="1798377.A2872_01430"/>
<dbReference type="PANTHER" id="PTHR43798:SF33">
    <property type="entry name" value="HYDROLASE, PUTATIVE (AFU_ORTHOLOGUE AFUA_2G14860)-RELATED"/>
    <property type="match status" value="1"/>
</dbReference>
<dbReference type="GO" id="GO:0016020">
    <property type="term" value="C:membrane"/>
    <property type="evidence" value="ECO:0007669"/>
    <property type="project" value="TreeGrafter"/>
</dbReference>
<evidence type="ECO:0000313" key="2">
    <source>
        <dbReference type="EMBL" id="OGG07249.1"/>
    </source>
</evidence>
<name>A0A1F5Z473_9BACT</name>
<dbReference type="Gene3D" id="3.40.50.1820">
    <property type="entry name" value="alpha/beta hydrolase"/>
    <property type="match status" value="1"/>
</dbReference>
<dbReference type="EMBL" id="MFJG01000009">
    <property type="protein sequence ID" value="OGG07249.1"/>
    <property type="molecule type" value="Genomic_DNA"/>
</dbReference>
<comment type="caution">
    <text evidence="2">The sequence shown here is derived from an EMBL/GenBank/DDBJ whole genome shotgun (WGS) entry which is preliminary data.</text>
</comment>
<dbReference type="InterPro" id="IPR000073">
    <property type="entry name" value="AB_hydrolase_1"/>
</dbReference>
<reference evidence="2 3" key="1">
    <citation type="journal article" date="2016" name="Nat. Commun.">
        <title>Thousands of microbial genomes shed light on interconnected biogeochemical processes in an aquifer system.</title>
        <authorList>
            <person name="Anantharaman K."/>
            <person name="Brown C.T."/>
            <person name="Hug L.A."/>
            <person name="Sharon I."/>
            <person name="Castelle C.J."/>
            <person name="Probst A.J."/>
            <person name="Thomas B.C."/>
            <person name="Singh A."/>
            <person name="Wilkins M.J."/>
            <person name="Karaoz U."/>
            <person name="Brodie E.L."/>
            <person name="Williams K.H."/>
            <person name="Hubbard S.S."/>
            <person name="Banfield J.F."/>
        </authorList>
    </citation>
    <scope>NUCLEOTIDE SEQUENCE [LARGE SCALE GENOMIC DNA]</scope>
</reference>